<evidence type="ECO:0000256" key="3">
    <source>
        <dbReference type="SAM" id="MobiDB-lite"/>
    </source>
</evidence>
<dbReference type="ExpressionAtlas" id="A0A317Y2J5">
    <property type="expression patterns" value="baseline and differential"/>
</dbReference>
<dbReference type="GO" id="GO:0004672">
    <property type="term" value="F:protein kinase activity"/>
    <property type="evidence" value="ECO:0007669"/>
    <property type="project" value="InterPro"/>
</dbReference>
<dbReference type="Proteomes" id="UP000251960">
    <property type="component" value="Chromosome 1"/>
</dbReference>
<dbReference type="PANTHER" id="PTHR27005">
    <property type="entry name" value="WALL-ASSOCIATED RECEPTOR KINASE-LIKE 21"/>
    <property type="match status" value="1"/>
</dbReference>
<keyword evidence="5" id="KW-0675">Receptor</keyword>
<reference evidence="5" key="1">
    <citation type="journal article" date="2018" name="Nat. Genet.">
        <title>Extensive intraspecific gene order and gene structural variations between Mo17 and other maize genomes.</title>
        <authorList>
            <person name="Sun S."/>
            <person name="Zhou Y."/>
            <person name="Chen J."/>
            <person name="Shi J."/>
            <person name="Zhao H."/>
            <person name="Zhao H."/>
            <person name="Song W."/>
            <person name="Zhang M."/>
            <person name="Cui Y."/>
            <person name="Dong X."/>
            <person name="Liu H."/>
            <person name="Ma X."/>
            <person name="Jiao Y."/>
            <person name="Wang B."/>
            <person name="Wei X."/>
            <person name="Stein J.C."/>
            <person name="Glaubitz J.C."/>
            <person name="Lu F."/>
            <person name="Yu G."/>
            <person name="Liang C."/>
            <person name="Fengler K."/>
            <person name="Li B."/>
            <person name="Rafalski A."/>
            <person name="Schnable P.S."/>
            <person name="Ware D.H."/>
            <person name="Buckler E.S."/>
            <person name="Lai J."/>
        </authorList>
    </citation>
    <scope>NUCLEOTIDE SEQUENCE [LARGE SCALE GENOMIC DNA]</scope>
    <source>
        <tissue evidence="5">Seedling</tissue>
    </source>
</reference>
<dbReference type="FunFam" id="1.10.510.10:FF:002044">
    <property type="entry name" value="Protein kinase superfamily protein"/>
    <property type="match status" value="1"/>
</dbReference>
<dbReference type="InterPro" id="IPR000719">
    <property type="entry name" value="Prot_kinase_dom"/>
</dbReference>
<keyword evidence="5" id="KW-0418">Kinase</keyword>
<evidence type="ECO:0000259" key="4">
    <source>
        <dbReference type="PROSITE" id="PS50011"/>
    </source>
</evidence>
<dbReference type="SUPFAM" id="SSF56112">
    <property type="entry name" value="Protein kinase-like (PK-like)"/>
    <property type="match status" value="1"/>
</dbReference>
<feature type="domain" description="Protein kinase" evidence="4">
    <location>
        <begin position="1"/>
        <end position="173"/>
    </location>
</feature>
<evidence type="ECO:0000256" key="1">
    <source>
        <dbReference type="ARBA" id="ARBA00022741"/>
    </source>
</evidence>
<accession>A0A317Y2J5</accession>
<dbReference type="InterPro" id="IPR011009">
    <property type="entry name" value="Kinase-like_dom_sf"/>
</dbReference>
<organism evidence="5">
    <name type="scientific">Zea mays</name>
    <name type="common">Maize</name>
    <dbReference type="NCBI Taxonomy" id="4577"/>
    <lineage>
        <taxon>Eukaryota</taxon>
        <taxon>Viridiplantae</taxon>
        <taxon>Streptophyta</taxon>
        <taxon>Embryophyta</taxon>
        <taxon>Tracheophyta</taxon>
        <taxon>Spermatophyta</taxon>
        <taxon>Magnoliopsida</taxon>
        <taxon>Liliopsida</taxon>
        <taxon>Poales</taxon>
        <taxon>Poaceae</taxon>
        <taxon>PACMAD clade</taxon>
        <taxon>Panicoideae</taxon>
        <taxon>Andropogonodae</taxon>
        <taxon>Andropogoneae</taxon>
        <taxon>Tripsacinae</taxon>
        <taxon>Zea</taxon>
    </lineage>
</organism>
<gene>
    <name evidence="5" type="primary">WAK5_4</name>
    <name evidence="5" type="ORF">Zm00014a_011447</name>
</gene>
<dbReference type="GO" id="GO:0007166">
    <property type="term" value="P:cell surface receptor signaling pathway"/>
    <property type="evidence" value="ECO:0007669"/>
    <property type="project" value="InterPro"/>
</dbReference>
<keyword evidence="1" id="KW-0547">Nucleotide-binding</keyword>
<evidence type="ECO:0000256" key="2">
    <source>
        <dbReference type="ARBA" id="ARBA00022840"/>
    </source>
</evidence>
<keyword evidence="5" id="KW-0808">Transferase</keyword>
<name>A0A317Y2J5_MAIZE</name>
<dbReference type="EMBL" id="NCVQ01000001">
    <property type="protein sequence ID" value="PWZ52396.1"/>
    <property type="molecule type" value="Genomic_DNA"/>
</dbReference>
<sequence length="231" mass="25943">MHSYVELGPVGLGLRRGGRGSEDATTADFILAWTSRSTSMQKRMSSPGRWVDGSEYALITAVQGTFGYLDPEYYHTGQLTDKSDVYSFEVILAELLTRNKPIIEKGNGEKENLSNYLWEAKEKPLEEIVDGQVWEEASKEAVVCFARLALECLDLRREARPTMKDVELRLQLLKDKARAAASGPRADDEFRPPGETGRRARRYGVVPVTAQDGTRQYSLEQEIASSLRIPR</sequence>
<evidence type="ECO:0000313" key="5">
    <source>
        <dbReference type="EMBL" id="PWZ52396.1"/>
    </source>
</evidence>
<keyword evidence="2" id="KW-0067">ATP-binding</keyword>
<feature type="region of interest" description="Disordered" evidence="3">
    <location>
        <begin position="179"/>
        <end position="205"/>
    </location>
</feature>
<comment type="caution">
    <text evidence="5">The sequence shown here is derived from an EMBL/GenBank/DDBJ whole genome shotgun (WGS) entry which is preliminary data.</text>
</comment>
<dbReference type="Pfam" id="PF00069">
    <property type="entry name" value="Pkinase"/>
    <property type="match status" value="1"/>
</dbReference>
<feature type="compositionally biased region" description="Basic and acidic residues" evidence="3">
    <location>
        <begin position="185"/>
        <end position="198"/>
    </location>
</feature>
<dbReference type="InterPro" id="IPR045274">
    <property type="entry name" value="WAK-like"/>
</dbReference>
<dbReference type="Gene3D" id="1.10.510.10">
    <property type="entry name" value="Transferase(Phosphotransferase) domain 1"/>
    <property type="match status" value="1"/>
</dbReference>
<dbReference type="GO" id="GO:0005524">
    <property type="term" value="F:ATP binding"/>
    <property type="evidence" value="ECO:0007669"/>
    <property type="project" value="UniProtKB-KW"/>
</dbReference>
<proteinExistence type="predicted"/>
<protein>
    <submittedName>
        <fullName evidence="5">Wall-associated receptor kinase 5</fullName>
    </submittedName>
</protein>
<dbReference type="PANTHER" id="PTHR27005:SF397">
    <property type="entry name" value="PROTEIN KINASE DOMAIN-CONTAINING PROTEIN"/>
    <property type="match status" value="1"/>
</dbReference>
<dbReference type="PROSITE" id="PS50011">
    <property type="entry name" value="PROTEIN_KINASE_DOM"/>
    <property type="match status" value="1"/>
</dbReference>
<dbReference type="AlphaFoldDB" id="A0A317Y2J5"/>